<gene>
    <name evidence="1" type="ORF">LEP1GSC125_3391</name>
</gene>
<dbReference type="Proteomes" id="UP000001343">
    <property type="component" value="Unassembled WGS sequence"/>
</dbReference>
<name>A0AA87SWE0_9LEPT</name>
<protein>
    <submittedName>
        <fullName evidence="1">Uncharacterized protein</fullName>
    </submittedName>
</protein>
<organism evidence="1 2">
    <name type="scientific">Leptospira mayottensis 200901122</name>
    <dbReference type="NCBI Taxonomy" id="1193010"/>
    <lineage>
        <taxon>Bacteria</taxon>
        <taxon>Pseudomonadati</taxon>
        <taxon>Spirochaetota</taxon>
        <taxon>Spirochaetia</taxon>
        <taxon>Leptospirales</taxon>
        <taxon>Leptospiraceae</taxon>
        <taxon>Leptospira</taxon>
    </lineage>
</organism>
<sequence length="47" mass="5459">MKQNPEIAALHLDIESLSKFEIPNYKKFIQILKQRLLKVLAIAISHN</sequence>
<accession>A0AA87SWE0</accession>
<comment type="caution">
    <text evidence="1">The sequence shown here is derived from an EMBL/GenBank/DDBJ whole genome shotgun (WGS) entry which is preliminary data.</text>
</comment>
<proteinExistence type="predicted"/>
<evidence type="ECO:0000313" key="1">
    <source>
        <dbReference type="EMBL" id="EKR99058.1"/>
    </source>
</evidence>
<dbReference type="EMBL" id="AKWM02000061">
    <property type="protein sequence ID" value="EKR99058.1"/>
    <property type="molecule type" value="Genomic_DNA"/>
</dbReference>
<dbReference type="AlphaFoldDB" id="A0AA87SWE0"/>
<evidence type="ECO:0000313" key="2">
    <source>
        <dbReference type="Proteomes" id="UP000001343"/>
    </source>
</evidence>
<reference evidence="1 2" key="1">
    <citation type="journal article" date="2014" name="Int. J. Syst. Evol. Microbiol.">
        <title>Leptospira mayottensis sp. nov., a pathogenic species of the genus Leptospira isolated from humans.</title>
        <authorList>
            <person name="Bourhy P."/>
            <person name="Collet L."/>
            <person name="Brisse S."/>
            <person name="Picardeau M."/>
        </authorList>
    </citation>
    <scope>NUCLEOTIDE SEQUENCE [LARGE SCALE GENOMIC DNA]</scope>
    <source>
        <strain evidence="1 2">200901122</strain>
    </source>
</reference>